<keyword evidence="2" id="KW-0813">Transport</keyword>
<dbReference type="PANTHER" id="PTHR45649:SF5">
    <property type="entry name" value="GABA TRANSPORTER (EUROFUNG)-RELATED"/>
    <property type="match status" value="1"/>
</dbReference>
<dbReference type="GO" id="GO:0022857">
    <property type="term" value="F:transmembrane transporter activity"/>
    <property type="evidence" value="ECO:0007669"/>
    <property type="project" value="InterPro"/>
</dbReference>
<keyword evidence="4 6" id="KW-1133">Transmembrane helix</keyword>
<keyword evidence="5 6" id="KW-0472">Membrane</keyword>
<reference evidence="7 8" key="1">
    <citation type="submission" date="2015-01" db="EMBL/GenBank/DDBJ databases">
        <title>The Genome Sequence of Fonsecaea pedrosoi CBS 271.37.</title>
        <authorList>
            <consortium name="The Broad Institute Genomics Platform"/>
            <person name="Cuomo C."/>
            <person name="de Hoog S."/>
            <person name="Gorbushina A."/>
            <person name="Stielow B."/>
            <person name="Teixiera M."/>
            <person name="Abouelleil A."/>
            <person name="Chapman S.B."/>
            <person name="Priest M."/>
            <person name="Young S.K."/>
            <person name="Wortman J."/>
            <person name="Nusbaum C."/>
            <person name="Birren B."/>
        </authorList>
    </citation>
    <scope>NUCLEOTIDE SEQUENCE [LARGE SCALE GENOMIC DNA]</scope>
    <source>
        <strain evidence="7 8">CBS 271.37</strain>
    </source>
</reference>
<dbReference type="AlphaFoldDB" id="A0A0D2GYX6"/>
<sequence>MSDHSEAYELHKVDKDVQLTVNRFGNHKTSDHAESGYGAASNVGGNGQTIESVTRVRRLFSFSQIFAFSLTFMSTWEGMNTNMFFALYNGGPQTFAWSVVIVYFGAIAQAASIAEMASTIPIAGAQYHWTYNLAPSNMKRFITWMQGWMTWFGWVSLLAGIANITAIILQQLAMLNHPSYVPETWHITLIMIAILLVQGLINSFGTTFAVVPWLELVAGILHVCLFVLFLVVLVVMGSRHSAEFIFLERSISSGWTDTYIAWNLGMLTCAWSFTGFDDSCHLSEETKKAPQAVPRATFWSIALNGVLAYAMVIAILSAMGPIDEVLNSGFPIITILLRVTGSVKATTAMVCGLFVISFCVNIASIASVSRLTWAWSRDGGLPRWFALVDSTHHVPIRSIWLSLVVVMLLSLLNIGSTTAFGAITALSSLALYFSYGTAISAMLLARWTSSHGGKPLELGGWNLGRYGVYINSFALVYTLYIMVFLPIPSTLPVTASNMNYAGPIFLFVFFFAIALWFLRARKHWPGPNVAVIDFVKAQE</sequence>
<dbReference type="GO" id="GO:0016020">
    <property type="term" value="C:membrane"/>
    <property type="evidence" value="ECO:0007669"/>
    <property type="project" value="UniProtKB-SubCell"/>
</dbReference>
<organism evidence="7 8">
    <name type="scientific">Fonsecaea pedrosoi CBS 271.37</name>
    <dbReference type="NCBI Taxonomy" id="1442368"/>
    <lineage>
        <taxon>Eukaryota</taxon>
        <taxon>Fungi</taxon>
        <taxon>Dikarya</taxon>
        <taxon>Ascomycota</taxon>
        <taxon>Pezizomycotina</taxon>
        <taxon>Eurotiomycetes</taxon>
        <taxon>Chaetothyriomycetidae</taxon>
        <taxon>Chaetothyriales</taxon>
        <taxon>Herpotrichiellaceae</taxon>
        <taxon>Fonsecaea</taxon>
    </lineage>
</organism>
<dbReference type="VEuPathDB" id="FungiDB:Z517_01658"/>
<dbReference type="STRING" id="1442368.A0A0D2GYX6"/>
<feature type="transmembrane region" description="Helical" evidence="6">
    <location>
        <begin position="96"/>
        <end position="114"/>
    </location>
</feature>
<dbReference type="PIRSF" id="PIRSF006060">
    <property type="entry name" value="AA_transporter"/>
    <property type="match status" value="1"/>
</dbReference>
<feature type="transmembrane region" description="Helical" evidence="6">
    <location>
        <begin position="148"/>
        <end position="173"/>
    </location>
</feature>
<feature type="transmembrane region" description="Helical" evidence="6">
    <location>
        <begin position="216"/>
        <end position="239"/>
    </location>
</feature>
<feature type="transmembrane region" description="Helical" evidence="6">
    <location>
        <begin position="59"/>
        <end position="76"/>
    </location>
</feature>
<evidence type="ECO:0000256" key="5">
    <source>
        <dbReference type="ARBA" id="ARBA00023136"/>
    </source>
</evidence>
<dbReference type="Proteomes" id="UP000053029">
    <property type="component" value="Unassembled WGS sequence"/>
</dbReference>
<evidence type="ECO:0000313" key="8">
    <source>
        <dbReference type="Proteomes" id="UP000053029"/>
    </source>
</evidence>
<feature type="transmembrane region" description="Helical" evidence="6">
    <location>
        <begin position="466"/>
        <end position="488"/>
    </location>
</feature>
<protein>
    <submittedName>
        <fullName evidence="7">Uncharacterized protein</fullName>
    </submittedName>
</protein>
<evidence type="ECO:0000256" key="4">
    <source>
        <dbReference type="ARBA" id="ARBA00022989"/>
    </source>
</evidence>
<dbReference type="Gene3D" id="1.20.1740.10">
    <property type="entry name" value="Amino acid/polyamine transporter I"/>
    <property type="match status" value="1"/>
</dbReference>
<name>A0A0D2GYX6_9EURO</name>
<dbReference type="GeneID" id="25301148"/>
<feature type="transmembrane region" description="Helical" evidence="6">
    <location>
        <begin position="259"/>
        <end position="276"/>
    </location>
</feature>
<evidence type="ECO:0000313" key="7">
    <source>
        <dbReference type="EMBL" id="KIW86263.1"/>
    </source>
</evidence>
<dbReference type="OrthoDB" id="3257095at2759"/>
<keyword evidence="3 6" id="KW-0812">Transmembrane</keyword>
<feature type="transmembrane region" description="Helical" evidence="6">
    <location>
        <begin position="500"/>
        <end position="518"/>
    </location>
</feature>
<gene>
    <name evidence="7" type="ORF">Z517_01658</name>
</gene>
<feature type="transmembrane region" description="Helical" evidence="6">
    <location>
        <begin position="420"/>
        <end position="445"/>
    </location>
</feature>
<dbReference type="InterPro" id="IPR002293">
    <property type="entry name" value="AA/rel_permease1"/>
</dbReference>
<comment type="subcellular location">
    <subcellularLocation>
        <location evidence="1">Membrane</location>
        <topology evidence="1">Multi-pass membrane protein</topology>
    </subcellularLocation>
</comment>
<feature type="transmembrane region" description="Helical" evidence="6">
    <location>
        <begin position="394"/>
        <end position="414"/>
    </location>
</feature>
<dbReference type="EMBL" id="KN846969">
    <property type="protein sequence ID" value="KIW86263.1"/>
    <property type="molecule type" value="Genomic_DNA"/>
</dbReference>
<dbReference type="Pfam" id="PF13520">
    <property type="entry name" value="AA_permease_2"/>
    <property type="match status" value="1"/>
</dbReference>
<evidence type="ECO:0000256" key="2">
    <source>
        <dbReference type="ARBA" id="ARBA00022448"/>
    </source>
</evidence>
<dbReference type="RefSeq" id="XP_013290071.1">
    <property type="nucleotide sequence ID" value="XM_013434617.1"/>
</dbReference>
<dbReference type="PANTHER" id="PTHR45649">
    <property type="entry name" value="AMINO-ACID PERMEASE BAT1"/>
    <property type="match status" value="1"/>
</dbReference>
<feature type="transmembrane region" description="Helical" evidence="6">
    <location>
        <begin position="297"/>
        <end position="319"/>
    </location>
</feature>
<keyword evidence="8" id="KW-1185">Reference proteome</keyword>
<accession>A0A0D2GYX6</accession>
<proteinExistence type="predicted"/>
<feature type="transmembrane region" description="Helical" evidence="6">
    <location>
        <begin position="347"/>
        <end position="373"/>
    </location>
</feature>
<evidence type="ECO:0000256" key="6">
    <source>
        <dbReference type="SAM" id="Phobius"/>
    </source>
</evidence>
<evidence type="ECO:0000256" key="1">
    <source>
        <dbReference type="ARBA" id="ARBA00004141"/>
    </source>
</evidence>
<feature type="transmembrane region" description="Helical" evidence="6">
    <location>
        <begin position="185"/>
        <end position="204"/>
    </location>
</feature>
<dbReference type="HOGENOM" id="CLU_004495_6_2_1"/>
<evidence type="ECO:0000256" key="3">
    <source>
        <dbReference type="ARBA" id="ARBA00022692"/>
    </source>
</evidence>